<dbReference type="Proteomes" id="UP000276133">
    <property type="component" value="Unassembled WGS sequence"/>
</dbReference>
<dbReference type="GO" id="GO:0005829">
    <property type="term" value="C:cytosol"/>
    <property type="evidence" value="ECO:0007669"/>
    <property type="project" value="TreeGrafter"/>
</dbReference>
<evidence type="ECO:0000313" key="1">
    <source>
        <dbReference type="EMBL" id="RNA16148.1"/>
    </source>
</evidence>
<dbReference type="GO" id="GO:0042147">
    <property type="term" value="P:retrograde transport, endosome to Golgi"/>
    <property type="evidence" value="ECO:0007669"/>
    <property type="project" value="TreeGrafter"/>
</dbReference>
<accession>A0A3M7QYR2</accession>
<dbReference type="EMBL" id="REGN01004793">
    <property type="protein sequence ID" value="RNA16148.1"/>
    <property type="molecule type" value="Genomic_DNA"/>
</dbReference>
<sequence>MEKNQTNYLQMNDSLFSNQSHIFGFNDEIYFLGTIKQDMTTFFCICTDFISKSSLMENVSKLFKLKDNIYIIDFELGVDDGFLYLAGVLSDAGAIYLYSDSSNVFRGLIAKTVVNDKALLHKCVAVNPQYRILVFGCRNGITVAYYQPDDYTSLKTSNFYETESRLHDNSNAVCLKWTPDFKCLTVLYDNGTFCLFSVFGTPLYESKELFYYGCSSESLKFVKNLDFGYDGYSIWLYAQPGENSLGQMMQLKTLKCSNLNNFSMSNVEHIALNGEREVYVCLNLNKINSKCLEKFDTDNKKLPQKYQYPCLKLGGNSIWQIINVPLTYISTNYPIKMTSIDVEGKYLAVAGSRGFTHYSFLTRKWKIFGNADQEKDIKVTGGILWWKEFICMSCVNLGEGKNEAWAKVINQMT</sequence>
<dbReference type="InterPro" id="IPR040096">
    <property type="entry name" value="Ric1"/>
</dbReference>
<dbReference type="GO" id="GO:0000139">
    <property type="term" value="C:Golgi membrane"/>
    <property type="evidence" value="ECO:0007669"/>
    <property type="project" value="TreeGrafter"/>
</dbReference>
<dbReference type="PANTHER" id="PTHR22746">
    <property type="entry name" value="RAB6A-GEF COMPLEX PARTNER PROTEIN 1"/>
    <property type="match status" value="1"/>
</dbReference>
<proteinExistence type="predicted"/>
<keyword evidence="2" id="KW-1185">Reference proteome</keyword>
<dbReference type="AlphaFoldDB" id="A0A3M7QYR2"/>
<dbReference type="GO" id="GO:0006886">
    <property type="term" value="P:intracellular protein transport"/>
    <property type="evidence" value="ECO:0007669"/>
    <property type="project" value="InterPro"/>
</dbReference>
<name>A0A3M7QYR2_BRAPC</name>
<comment type="caution">
    <text evidence="1">The sequence shown here is derived from an EMBL/GenBank/DDBJ whole genome shotgun (WGS) entry which is preliminary data.</text>
</comment>
<reference evidence="1 2" key="1">
    <citation type="journal article" date="2018" name="Sci. Rep.">
        <title>Genomic signatures of local adaptation to the degree of environmental predictability in rotifers.</title>
        <authorList>
            <person name="Franch-Gras L."/>
            <person name="Hahn C."/>
            <person name="Garcia-Roger E.M."/>
            <person name="Carmona M.J."/>
            <person name="Serra M."/>
            <person name="Gomez A."/>
        </authorList>
    </citation>
    <scope>NUCLEOTIDE SEQUENCE [LARGE SCALE GENOMIC DNA]</scope>
    <source>
        <strain evidence="1">HYR1</strain>
    </source>
</reference>
<dbReference type="PANTHER" id="PTHR22746:SF10">
    <property type="entry name" value="GUANINE NUCLEOTIDE EXCHANGE FACTOR SUBUNIT RIC1"/>
    <property type="match status" value="1"/>
</dbReference>
<dbReference type="SUPFAM" id="SSF101898">
    <property type="entry name" value="NHL repeat"/>
    <property type="match status" value="1"/>
</dbReference>
<gene>
    <name evidence="1" type="ORF">BpHYR1_018297</name>
</gene>
<organism evidence="1 2">
    <name type="scientific">Brachionus plicatilis</name>
    <name type="common">Marine rotifer</name>
    <name type="synonym">Brachionus muelleri</name>
    <dbReference type="NCBI Taxonomy" id="10195"/>
    <lineage>
        <taxon>Eukaryota</taxon>
        <taxon>Metazoa</taxon>
        <taxon>Spiralia</taxon>
        <taxon>Gnathifera</taxon>
        <taxon>Rotifera</taxon>
        <taxon>Eurotatoria</taxon>
        <taxon>Monogononta</taxon>
        <taxon>Pseudotrocha</taxon>
        <taxon>Ploima</taxon>
        <taxon>Brachionidae</taxon>
        <taxon>Brachionus</taxon>
    </lineage>
</organism>
<dbReference type="STRING" id="10195.A0A3M7QYR2"/>
<protein>
    <submittedName>
        <fullName evidence="1">RAB6A-GEF complex partner 1-like</fullName>
    </submittedName>
</protein>
<dbReference type="GO" id="GO:0034066">
    <property type="term" value="C:Ric1-Rgp1 guanyl-nucleotide exchange factor complex"/>
    <property type="evidence" value="ECO:0007669"/>
    <property type="project" value="InterPro"/>
</dbReference>
<dbReference type="OrthoDB" id="67540at2759"/>
<evidence type="ECO:0000313" key="2">
    <source>
        <dbReference type="Proteomes" id="UP000276133"/>
    </source>
</evidence>